<dbReference type="EMBL" id="SOZD01000023">
    <property type="protein sequence ID" value="TFF17191.1"/>
    <property type="molecule type" value="Genomic_DNA"/>
</dbReference>
<proteinExistence type="predicted"/>
<comment type="caution">
    <text evidence="1">The sequence shown here is derived from an EMBL/GenBank/DDBJ whole genome shotgun (WGS) entry which is preliminary data.</text>
</comment>
<sequence>MMTDELSALKADIDASLVVESVPPEIAPSTASVVVQLSPRSIPYNALQHVDLITLFLSQYRSSFSRSSLIAPEMELATVINRLISAEQPLIFEGGHYEHTEGETISIRSLRIMPQHISAEVFGTTREALFIVKKTLELLWSSVGRERRWGEIMGDMGIVTYNTSTKVRLGVNLLDLLSDEFRKFLNETVSGRFTKKMGTLGQISEEIGSELIAIPHCREINIEISMFDRTTGKQEDMTLNLIPSTNFTRNTDDVLVLSELPFEVHVELVTELIAALSKSH</sequence>
<dbReference type="Proteomes" id="UP000298179">
    <property type="component" value="Unassembled WGS sequence"/>
</dbReference>
<protein>
    <submittedName>
        <fullName evidence="1">Uncharacterized protein</fullName>
    </submittedName>
</protein>
<dbReference type="AlphaFoldDB" id="A0A4Y8R6E9"/>
<organism evidence="1 2">
    <name type="scientific">Jiella endophytica</name>
    <dbReference type="NCBI Taxonomy" id="2558362"/>
    <lineage>
        <taxon>Bacteria</taxon>
        <taxon>Pseudomonadati</taxon>
        <taxon>Pseudomonadota</taxon>
        <taxon>Alphaproteobacteria</taxon>
        <taxon>Hyphomicrobiales</taxon>
        <taxon>Aurantimonadaceae</taxon>
        <taxon>Jiella</taxon>
    </lineage>
</organism>
<reference evidence="1 2" key="1">
    <citation type="submission" date="2019-03" db="EMBL/GenBank/DDBJ databases">
        <title>Jiella endophytica sp. nov., a novel endophytic bacterium isolated from root of Ficus microcarpa Linn. f.</title>
        <authorList>
            <person name="Tuo L."/>
        </authorList>
    </citation>
    <scope>NUCLEOTIDE SEQUENCE [LARGE SCALE GENOMIC DNA]</scope>
    <source>
        <strain evidence="1 2">CBS5Q-3</strain>
    </source>
</reference>
<name>A0A4Y8R6E9_9HYPH</name>
<evidence type="ECO:0000313" key="1">
    <source>
        <dbReference type="EMBL" id="TFF17191.1"/>
    </source>
</evidence>
<gene>
    <name evidence="1" type="ORF">E3C22_24300</name>
</gene>
<dbReference type="RefSeq" id="WP_134764477.1">
    <property type="nucleotide sequence ID" value="NZ_SOZD01000023.1"/>
</dbReference>
<accession>A0A4Y8R6E9</accession>
<keyword evidence="2" id="KW-1185">Reference proteome</keyword>
<evidence type="ECO:0000313" key="2">
    <source>
        <dbReference type="Proteomes" id="UP000298179"/>
    </source>
</evidence>